<dbReference type="CDD" id="cd01949">
    <property type="entry name" value="GGDEF"/>
    <property type="match status" value="1"/>
</dbReference>
<dbReference type="OrthoDB" id="9180959at2"/>
<evidence type="ECO:0000256" key="3">
    <source>
        <dbReference type="ARBA" id="ARBA00034247"/>
    </source>
</evidence>
<evidence type="ECO:0000256" key="1">
    <source>
        <dbReference type="ARBA" id="ARBA00001946"/>
    </source>
</evidence>
<keyword evidence="8" id="KW-1185">Reference proteome</keyword>
<dbReference type="EMBL" id="FNNI01000006">
    <property type="protein sequence ID" value="SDX62772.1"/>
    <property type="molecule type" value="Genomic_DNA"/>
</dbReference>
<evidence type="ECO:0000256" key="5">
    <source>
        <dbReference type="SAM" id="SignalP"/>
    </source>
</evidence>
<dbReference type="GO" id="GO:0043709">
    <property type="term" value="P:cell adhesion involved in single-species biofilm formation"/>
    <property type="evidence" value="ECO:0007669"/>
    <property type="project" value="TreeGrafter"/>
</dbReference>
<comment type="cofactor">
    <cofactor evidence="1">
        <name>Mg(2+)</name>
        <dbReference type="ChEBI" id="CHEBI:18420"/>
    </cofactor>
</comment>
<name>A0A1H3D8C8_9GAMM</name>
<evidence type="ECO:0000256" key="2">
    <source>
        <dbReference type="ARBA" id="ARBA00012528"/>
    </source>
</evidence>
<evidence type="ECO:0000256" key="4">
    <source>
        <dbReference type="SAM" id="Phobius"/>
    </source>
</evidence>
<dbReference type="AlphaFoldDB" id="A0A1H3D8C8"/>
<sequence length="573" mass="64396">MTEPPVKAGNMAVRHCVQCRRVLAPLWLSLLSALSLGAPVANAQAPRDDLEPVSLQLLWYHQFQSAGYYAAQDQGYYRDAGFDVEIRHGGYDNQGRSVDPVEEVIFGRADFGVTRSDILLHHSRGAPVTVIANIMQRSPLTLLTLKRYGFDRLEDIGDRPVSLTLPTNNPDKRISAETVAALRKADVDIRALNNSPPSWDLDDLLSGTTQLTTAYRTDEPYLLRQVGATPVEIDPADYGVDFYGDTLFTHRQLADNEPERVAAFRDASLRGWEYALEHPEAIATLIEREYGTRSERHDREFLLHEAEQLRELMQPQLIEIGYMNPRRWESIAEVYQELGMIQQADIGSLLFTPESNGSPHLGRWLVPVGTVLALVLLAAGYLHVVNRHLTLEIARRRQAENALRVQAEKDGLTGIDNRRLFEAHIQREFQRARRHNLPLSLILFDIDNFKAINDDYGHLVGDRVLKAIPEATAPVLRSSDLFSRYGGEEFVVILPETPLDEACQVAERIRCVNGDHRIDGDVPNDPVTYTLSLGIAELQADDASAEDLVRRADTELYRAKTAGRNRLSSRMTP</sequence>
<keyword evidence="4" id="KW-0812">Transmembrane</keyword>
<dbReference type="Gene3D" id="3.30.70.270">
    <property type="match status" value="1"/>
</dbReference>
<dbReference type="InterPro" id="IPR015168">
    <property type="entry name" value="SsuA/THI5"/>
</dbReference>
<dbReference type="Gene3D" id="3.40.190.10">
    <property type="entry name" value="Periplasmic binding protein-like II"/>
    <property type="match status" value="2"/>
</dbReference>
<keyword evidence="4" id="KW-0472">Membrane</keyword>
<comment type="catalytic activity">
    <reaction evidence="3">
        <text>2 GTP = 3',3'-c-di-GMP + 2 diphosphate</text>
        <dbReference type="Rhea" id="RHEA:24898"/>
        <dbReference type="ChEBI" id="CHEBI:33019"/>
        <dbReference type="ChEBI" id="CHEBI:37565"/>
        <dbReference type="ChEBI" id="CHEBI:58805"/>
        <dbReference type="EC" id="2.7.7.65"/>
    </reaction>
</comment>
<protein>
    <recommendedName>
        <fullName evidence="2">diguanylate cyclase</fullName>
        <ecNumber evidence="2">2.7.7.65</ecNumber>
    </recommendedName>
</protein>
<feature type="domain" description="GGDEF" evidence="6">
    <location>
        <begin position="437"/>
        <end position="572"/>
    </location>
</feature>
<reference evidence="7 8" key="1">
    <citation type="submission" date="2016-10" db="EMBL/GenBank/DDBJ databases">
        <authorList>
            <person name="de Groot N.N."/>
        </authorList>
    </citation>
    <scope>NUCLEOTIDE SEQUENCE [LARGE SCALE GENOMIC DNA]</scope>
    <source>
        <strain evidence="7 8">DSM 19219</strain>
    </source>
</reference>
<dbReference type="Pfam" id="PF00990">
    <property type="entry name" value="GGDEF"/>
    <property type="match status" value="1"/>
</dbReference>
<proteinExistence type="predicted"/>
<dbReference type="NCBIfam" id="TIGR00254">
    <property type="entry name" value="GGDEF"/>
    <property type="match status" value="1"/>
</dbReference>
<dbReference type="GO" id="GO:1902201">
    <property type="term" value="P:negative regulation of bacterial-type flagellum-dependent cell motility"/>
    <property type="evidence" value="ECO:0007669"/>
    <property type="project" value="TreeGrafter"/>
</dbReference>
<dbReference type="InterPro" id="IPR043128">
    <property type="entry name" value="Rev_trsase/Diguanyl_cyclase"/>
</dbReference>
<evidence type="ECO:0000313" key="8">
    <source>
        <dbReference type="Proteomes" id="UP000198500"/>
    </source>
</evidence>
<dbReference type="STRING" id="574349.SAMN05443545_106220"/>
<dbReference type="FunFam" id="3.30.70.270:FF:000001">
    <property type="entry name" value="Diguanylate cyclase domain protein"/>
    <property type="match status" value="1"/>
</dbReference>
<dbReference type="InterPro" id="IPR050469">
    <property type="entry name" value="Diguanylate_Cyclase"/>
</dbReference>
<dbReference type="InterPro" id="IPR029787">
    <property type="entry name" value="Nucleotide_cyclase"/>
</dbReference>
<dbReference type="SUPFAM" id="SSF53850">
    <property type="entry name" value="Periplasmic binding protein-like II"/>
    <property type="match status" value="1"/>
</dbReference>
<dbReference type="PANTHER" id="PTHR45138:SF9">
    <property type="entry name" value="DIGUANYLATE CYCLASE DGCM-RELATED"/>
    <property type="match status" value="1"/>
</dbReference>
<dbReference type="PANTHER" id="PTHR45138">
    <property type="entry name" value="REGULATORY COMPONENTS OF SENSORY TRANSDUCTION SYSTEM"/>
    <property type="match status" value="1"/>
</dbReference>
<organism evidence="7 8">
    <name type="scientific">Aidingimonas halophila</name>
    <dbReference type="NCBI Taxonomy" id="574349"/>
    <lineage>
        <taxon>Bacteria</taxon>
        <taxon>Pseudomonadati</taxon>
        <taxon>Pseudomonadota</taxon>
        <taxon>Gammaproteobacteria</taxon>
        <taxon>Oceanospirillales</taxon>
        <taxon>Halomonadaceae</taxon>
        <taxon>Aidingimonas</taxon>
    </lineage>
</organism>
<keyword evidence="4" id="KW-1133">Transmembrane helix</keyword>
<keyword evidence="5" id="KW-0732">Signal</keyword>
<evidence type="ECO:0000259" key="6">
    <source>
        <dbReference type="PROSITE" id="PS50887"/>
    </source>
</evidence>
<evidence type="ECO:0000313" key="7">
    <source>
        <dbReference type="EMBL" id="SDX62772.1"/>
    </source>
</evidence>
<feature type="transmembrane region" description="Helical" evidence="4">
    <location>
        <begin position="364"/>
        <end position="385"/>
    </location>
</feature>
<dbReference type="GO" id="GO:0005886">
    <property type="term" value="C:plasma membrane"/>
    <property type="evidence" value="ECO:0007669"/>
    <property type="project" value="TreeGrafter"/>
</dbReference>
<feature type="chain" id="PRO_5011621706" description="diguanylate cyclase" evidence="5">
    <location>
        <begin position="44"/>
        <end position="573"/>
    </location>
</feature>
<dbReference type="InterPro" id="IPR000160">
    <property type="entry name" value="GGDEF_dom"/>
</dbReference>
<dbReference type="EC" id="2.7.7.65" evidence="2"/>
<dbReference type="RefSeq" id="WP_092570393.1">
    <property type="nucleotide sequence ID" value="NZ_BMXH01000005.1"/>
</dbReference>
<dbReference type="PROSITE" id="PS50887">
    <property type="entry name" value="GGDEF"/>
    <property type="match status" value="1"/>
</dbReference>
<dbReference type="SMART" id="SM00267">
    <property type="entry name" value="GGDEF"/>
    <property type="match status" value="1"/>
</dbReference>
<accession>A0A1H3D8C8</accession>
<feature type="signal peptide" evidence="5">
    <location>
        <begin position="1"/>
        <end position="43"/>
    </location>
</feature>
<dbReference type="SUPFAM" id="SSF55073">
    <property type="entry name" value="Nucleotide cyclase"/>
    <property type="match status" value="1"/>
</dbReference>
<gene>
    <name evidence="7" type="ORF">SAMN05443545_106220</name>
</gene>
<dbReference type="GO" id="GO:0052621">
    <property type="term" value="F:diguanylate cyclase activity"/>
    <property type="evidence" value="ECO:0007669"/>
    <property type="project" value="UniProtKB-EC"/>
</dbReference>
<dbReference type="Proteomes" id="UP000198500">
    <property type="component" value="Unassembled WGS sequence"/>
</dbReference>
<dbReference type="Pfam" id="PF09084">
    <property type="entry name" value="NMT1"/>
    <property type="match status" value="1"/>
</dbReference>